<dbReference type="AlphaFoldDB" id="A0A6A4I7H8"/>
<sequence>MTTRNLICLTHFNPLLSTCGLNPSNDTTVESLHTWLLGGEKYIWNLTTKGWTAKEDELFATCLQSSSVDGLTMNPPRASSDDVFCLWKASGALGALLWIPEIWDMDTYLVDLQIALDNYLDIWAQIDPTRIITKSKLHVLLYLVPDIWRFGPSILYSTEVYECWNKIFRGCSILSNYLAPSYDIAITLGDMERFKHQVSGGYWKDNNGKWIRAGSAIRDFLLTNTELQRYLGWVDNEHIKPGCSKSSAASAIVRAAFVVVEDFMVLKEKDDFFDMPVMLDS</sequence>
<dbReference type="EMBL" id="ML769406">
    <property type="protein sequence ID" value="KAE9405813.1"/>
    <property type="molecule type" value="Genomic_DNA"/>
</dbReference>
<protein>
    <submittedName>
        <fullName evidence="1">Uncharacterized protein</fullName>
    </submittedName>
</protein>
<evidence type="ECO:0000313" key="1">
    <source>
        <dbReference type="EMBL" id="KAE9405813.1"/>
    </source>
</evidence>
<dbReference type="Proteomes" id="UP000799118">
    <property type="component" value="Unassembled WGS sequence"/>
</dbReference>
<proteinExistence type="predicted"/>
<dbReference type="OrthoDB" id="2506088at2759"/>
<keyword evidence="2" id="KW-1185">Reference proteome</keyword>
<reference evidence="1" key="1">
    <citation type="journal article" date="2019" name="Environ. Microbiol.">
        <title>Fungal ecological strategies reflected in gene transcription - a case study of two litter decomposers.</title>
        <authorList>
            <person name="Barbi F."/>
            <person name="Kohler A."/>
            <person name="Barry K."/>
            <person name="Baskaran P."/>
            <person name="Daum C."/>
            <person name="Fauchery L."/>
            <person name="Ihrmark K."/>
            <person name="Kuo A."/>
            <person name="LaButti K."/>
            <person name="Lipzen A."/>
            <person name="Morin E."/>
            <person name="Grigoriev I.V."/>
            <person name="Henrissat B."/>
            <person name="Lindahl B."/>
            <person name="Martin F."/>
        </authorList>
    </citation>
    <scope>NUCLEOTIDE SEQUENCE</scope>
    <source>
        <strain evidence="1">JB14</strain>
    </source>
</reference>
<name>A0A6A4I7H8_9AGAR</name>
<accession>A0A6A4I7H8</accession>
<gene>
    <name evidence="1" type="ORF">BT96DRAFT_934572</name>
</gene>
<organism evidence="1 2">
    <name type="scientific">Gymnopus androsaceus JB14</name>
    <dbReference type="NCBI Taxonomy" id="1447944"/>
    <lineage>
        <taxon>Eukaryota</taxon>
        <taxon>Fungi</taxon>
        <taxon>Dikarya</taxon>
        <taxon>Basidiomycota</taxon>
        <taxon>Agaricomycotina</taxon>
        <taxon>Agaricomycetes</taxon>
        <taxon>Agaricomycetidae</taxon>
        <taxon>Agaricales</taxon>
        <taxon>Marasmiineae</taxon>
        <taxon>Omphalotaceae</taxon>
        <taxon>Gymnopus</taxon>
    </lineage>
</organism>
<evidence type="ECO:0000313" key="2">
    <source>
        <dbReference type="Proteomes" id="UP000799118"/>
    </source>
</evidence>